<proteinExistence type="predicted"/>
<name>A0ABW8U5U2_9GAMM</name>
<dbReference type="Pfam" id="PF09614">
    <property type="entry name" value="Cas_Csy2"/>
    <property type="match status" value="1"/>
</dbReference>
<gene>
    <name evidence="1" type="primary">csy2</name>
    <name evidence="1" type="ORF">ACJHVH_02230</name>
</gene>
<accession>A0ABW8U5U2</accession>
<comment type="caution">
    <text evidence="1">The sequence shown here is derived from an EMBL/GenBank/DDBJ whole genome shotgun (WGS) entry which is preliminary data.</text>
</comment>
<sequence>MNDSHIYPDLEPIGCLLIDRVQIINANAISSPLTYGFPAITGFTGAIHALSRKVSKNETLKDIRLDGVLIACHECQPQVYRENSYKEFSFIQTRNPLKRDGKTASIIEEGRCHLTVSLVVGVYADDDLTDEQKQQLISTVHQLIQQQRIAGGSVVKLNKKDVKFYTDADINDIKPKLLPAFVLMDAHDSLQQMTTKLQSHHPKATGLDVLIETATLHHIPSDEKGESWSVESIKKGHGWVVPIPVGYQGISPKFDATIMQNSRNPEYPSQYVEAIYSLGRWVFPHSINNLASAFWYQTHDHEQALYLVRQNNCS</sequence>
<evidence type="ECO:0000313" key="1">
    <source>
        <dbReference type="EMBL" id="MFL1731822.1"/>
    </source>
</evidence>
<organism evidence="1 2">
    <name type="scientific">Moraxella oculi</name>
    <dbReference type="NCBI Taxonomy" id="2940516"/>
    <lineage>
        <taxon>Bacteria</taxon>
        <taxon>Pseudomonadati</taxon>
        <taxon>Pseudomonadota</taxon>
        <taxon>Gammaproteobacteria</taxon>
        <taxon>Moraxellales</taxon>
        <taxon>Moraxellaceae</taxon>
        <taxon>Moraxella</taxon>
    </lineage>
</organism>
<keyword evidence="2" id="KW-1185">Reference proteome</keyword>
<dbReference type="InterPro" id="IPR013398">
    <property type="entry name" value="CRISPR-assoc_prot_Csy2"/>
</dbReference>
<dbReference type="NCBIfam" id="TIGR02565">
    <property type="entry name" value="cas_Csy2"/>
    <property type="match status" value="1"/>
</dbReference>
<reference evidence="1 2" key="1">
    <citation type="submission" date="2024-11" db="EMBL/GenBank/DDBJ databases">
        <title>First Report of Moraxella oculi in Brazil in an Infectious Bovine Keratoconjunctivitis Outbreak.</title>
        <authorList>
            <person name="Carvalho C.V."/>
            <person name="Domingues R."/>
            <person name="Coutinho C."/>
            <person name="Honorio N.T.B.S."/>
            <person name="Faza D.R.L.R."/>
            <person name="Carvalho W.A."/>
            <person name="Machado A.B.F."/>
            <person name="Martins M.F."/>
            <person name="Gaspar E.B."/>
        </authorList>
    </citation>
    <scope>NUCLEOTIDE SEQUENCE [LARGE SCALE GENOMIC DNA]</scope>
    <source>
        <strain evidence="1 2">2117LE</strain>
    </source>
</reference>
<dbReference type="EMBL" id="JBJJXE010000002">
    <property type="protein sequence ID" value="MFL1731822.1"/>
    <property type="molecule type" value="Genomic_DNA"/>
</dbReference>
<dbReference type="Proteomes" id="UP001624684">
    <property type="component" value="Unassembled WGS sequence"/>
</dbReference>
<protein>
    <submittedName>
        <fullName evidence="1">Type I-F CRISPR-associated protein Csy2</fullName>
    </submittedName>
</protein>
<evidence type="ECO:0000313" key="2">
    <source>
        <dbReference type="Proteomes" id="UP001624684"/>
    </source>
</evidence>
<dbReference type="RefSeq" id="WP_249098037.1">
    <property type="nucleotide sequence ID" value="NZ_JAMBAQ010000002.1"/>
</dbReference>